<keyword evidence="3 6" id="KW-0808">Transferase</keyword>
<evidence type="ECO:0000256" key="5">
    <source>
        <dbReference type="ARBA" id="ARBA00024732"/>
    </source>
</evidence>
<evidence type="ECO:0000256" key="4">
    <source>
        <dbReference type="ARBA" id="ARBA00023315"/>
    </source>
</evidence>
<accession>A0AAE6KNX3</accession>
<dbReference type="SUPFAM" id="SSF55681">
    <property type="entry name" value="Class II aaRS and biotin synthetases"/>
    <property type="match status" value="1"/>
</dbReference>
<evidence type="ECO:0000313" key="13">
    <source>
        <dbReference type="Proteomes" id="UP000312102"/>
    </source>
</evidence>
<evidence type="ECO:0000256" key="9">
    <source>
        <dbReference type="PIRSR" id="PIRSR016262-2"/>
    </source>
</evidence>
<keyword evidence="13" id="KW-1185">Reference proteome</keyword>
<feature type="site" description="Lowers pKa of active site Cys" evidence="6 10">
    <location>
        <position position="132"/>
    </location>
</feature>
<feature type="domain" description="BPL/LPL catalytic" evidence="11">
    <location>
        <begin position="29"/>
        <end position="204"/>
    </location>
</feature>
<dbReference type="PIRSF" id="PIRSF016262">
    <property type="entry name" value="LPLase"/>
    <property type="match status" value="1"/>
</dbReference>
<dbReference type="EC" id="2.3.1.181" evidence="6 7"/>
<keyword evidence="4 6" id="KW-0012">Acyltransferase</keyword>
<dbReference type="Pfam" id="PF21948">
    <property type="entry name" value="LplA-B_cat"/>
    <property type="match status" value="1"/>
</dbReference>
<dbReference type="PANTHER" id="PTHR10993">
    <property type="entry name" value="OCTANOYLTRANSFERASE"/>
    <property type="match status" value="1"/>
</dbReference>
<dbReference type="InterPro" id="IPR045864">
    <property type="entry name" value="aa-tRNA-synth_II/BPL/LPL"/>
</dbReference>
<proteinExistence type="inferred from homology"/>
<comment type="similarity">
    <text evidence="6 7">Belongs to the LipB family.</text>
</comment>
<dbReference type="PROSITE" id="PS51733">
    <property type="entry name" value="BPL_LPL_CATALYTIC"/>
    <property type="match status" value="1"/>
</dbReference>
<dbReference type="NCBIfam" id="NF010922">
    <property type="entry name" value="PRK14342.1"/>
    <property type="match status" value="1"/>
</dbReference>
<sequence length="205" mass="23606">MAICVKYLGLTPYESTWHKMKNFTFKRDRSTQDEIWITEHDAIYTLGLNRKDFKEPLRNDIPVLHVDRGGKITYHGRGQLIIYPLIDLERYHLTIRSFVTLIEKSIVNFLSLRDIKASAKIEAPGVYIENKKIASLGLRIKNHASYHGLSLNIDMDLTPFEAIDPCGYKNLQMTQLKTFINDVSIENIGLEIANDIKDQLLNLKS</sequence>
<feature type="binding site" evidence="6 9">
    <location>
        <begin position="148"/>
        <end position="150"/>
    </location>
    <ligand>
        <name>substrate</name>
    </ligand>
</feature>
<comment type="catalytic activity">
    <reaction evidence="6 7">
        <text>octanoyl-[ACP] + L-lysyl-[protein] = N(6)-octanoyl-L-lysyl-[protein] + holo-[ACP] + H(+)</text>
        <dbReference type="Rhea" id="RHEA:17665"/>
        <dbReference type="Rhea" id="RHEA-COMP:9636"/>
        <dbReference type="Rhea" id="RHEA-COMP:9685"/>
        <dbReference type="Rhea" id="RHEA-COMP:9752"/>
        <dbReference type="Rhea" id="RHEA-COMP:9928"/>
        <dbReference type="ChEBI" id="CHEBI:15378"/>
        <dbReference type="ChEBI" id="CHEBI:29969"/>
        <dbReference type="ChEBI" id="CHEBI:64479"/>
        <dbReference type="ChEBI" id="CHEBI:78463"/>
        <dbReference type="ChEBI" id="CHEBI:78809"/>
        <dbReference type="EC" id="2.3.1.181"/>
    </reaction>
</comment>
<comment type="function">
    <text evidence="5 6 7">Catalyzes the transfer of endogenously produced octanoic acid from octanoyl-acyl-carrier-protein onto the lipoyl domains of lipoate-dependent enzymes. Lipoyl-ACP can also act as a substrate although octanoyl-ACP is likely to be the physiological substrate.</text>
</comment>
<dbReference type="GO" id="GO:0009249">
    <property type="term" value="P:protein lipoylation"/>
    <property type="evidence" value="ECO:0007669"/>
    <property type="project" value="InterPro"/>
</dbReference>
<feature type="binding site" evidence="6 9">
    <location>
        <begin position="135"/>
        <end position="137"/>
    </location>
    <ligand>
        <name>substrate</name>
    </ligand>
</feature>
<comment type="subcellular location">
    <subcellularLocation>
        <location evidence="6">Cytoplasm</location>
    </subcellularLocation>
</comment>
<evidence type="ECO:0000256" key="7">
    <source>
        <dbReference type="PIRNR" id="PIRNR016262"/>
    </source>
</evidence>
<dbReference type="GO" id="GO:0005737">
    <property type="term" value="C:cytoplasm"/>
    <property type="evidence" value="ECO:0007669"/>
    <property type="project" value="UniProtKB-SubCell"/>
</dbReference>
<dbReference type="Proteomes" id="UP000312102">
    <property type="component" value="Chromosome"/>
</dbReference>
<dbReference type="NCBIfam" id="TIGR00214">
    <property type="entry name" value="lipB"/>
    <property type="match status" value="1"/>
</dbReference>
<feature type="active site" description="Acyl-thioester intermediate" evidence="6 8">
    <location>
        <position position="166"/>
    </location>
</feature>
<dbReference type="InterPro" id="IPR020605">
    <property type="entry name" value="Octanoyltransferase_CS"/>
</dbReference>
<evidence type="ECO:0000256" key="3">
    <source>
        <dbReference type="ARBA" id="ARBA00022679"/>
    </source>
</evidence>
<dbReference type="InterPro" id="IPR004143">
    <property type="entry name" value="BPL_LPL_catalytic"/>
</dbReference>
<dbReference type="InterPro" id="IPR000544">
    <property type="entry name" value="Octanoyltransferase"/>
</dbReference>
<dbReference type="EMBL" id="CP040986">
    <property type="protein sequence ID" value="QDD13007.1"/>
    <property type="molecule type" value="Genomic_DNA"/>
</dbReference>
<dbReference type="KEGG" id="mrk:FIT61_00655"/>
<evidence type="ECO:0000256" key="8">
    <source>
        <dbReference type="PIRSR" id="PIRSR016262-1"/>
    </source>
</evidence>
<comment type="pathway">
    <text evidence="1 6 7">Protein modification; protein lipoylation via endogenous pathway; protein N(6)-(lipoyl)lysine from octanoyl-[acyl-carrier-protein]: step 1/2.</text>
</comment>
<keyword evidence="2 6" id="KW-0963">Cytoplasm</keyword>
<gene>
    <name evidence="6 12" type="primary">lipB</name>
    <name evidence="12" type="ORF">FIT61_00655</name>
</gene>
<dbReference type="PANTHER" id="PTHR10993:SF7">
    <property type="entry name" value="LIPOYLTRANSFERASE 2, MITOCHONDRIAL-RELATED"/>
    <property type="match status" value="1"/>
</dbReference>
<dbReference type="HAMAP" id="MF_00013">
    <property type="entry name" value="LipB"/>
    <property type="match status" value="1"/>
</dbReference>
<evidence type="ECO:0000256" key="10">
    <source>
        <dbReference type="PIRSR" id="PIRSR016262-3"/>
    </source>
</evidence>
<evidence type="ECO:0000313" key="12">
    <source>
        <dbReference type="EMBL" id="QDD13007.1"/>
    </source>
</evidence>
<protein>
    <recommendedName>
        <fullName evidence="6 7">Octanoyltransferase</fullName>
        <ecNumber evidence="6 7">2.3.1.181</ecNumber>
    </recommendedName>
    <alternativeName>
        <fullName evidence="6">Lipoate-protein ligase B</fullName>
    </alternativeName>
    <alternativeName>
        <fullName evidence="6">Lipoyl/octanoyl transferase</fullName>
    </alternativeName>
    <alternativeName>
        <fullName evidence="6">Octanoyl-[acyl-carrier-protein]-protein N-octanoyltransferase</fullName>
    </alternativeName>
</protein>
<dbReference type="AlphaFoldDB" id="A0AAE6KNX3"/>
<dbReference type="RefSeq" id="WP_139872912.1">
    <property type="nucleotide sequence ID" value="NZ_CP040985.1"/>
</dbReference>
<dbReference type="GO" id="GO:0033819">
    <property type="term" value="F:lipoyl(octanoyl) transferase activity"/>
    <property type="evidence" value="ECO:0007669"/>
    <property type="project" value="UniProtKB-EC"/>
</dbReference>
<evidence type="ECO:0000256" key="2">
    <source>
        <dbReference type="ARBA" id="ARBA00022490"/>
    </source>
</evidence>
<dbReference type="PROSITE" id="PS01313">
    <property type="entry name" value="LIPB"/>
    <property type="match status" value="1"/>
</dbReference>
<name>A0AAE6KNX3_9PROT</name>
<feature type="binding site" evidence="6 9">
    <location>
        <begin position="68"/>
        <end position="75"/>
    </location>
    <ligand>
        <name>substrate</name>
    </ligand>
</feature>
<evidence type="ECO:0000259" key="11">
    <source>
        <dbReference type="PROSITE" id="PS51733"/>
    </source>
</evidence>
<evidence type="ECO:0000256" key="1">
    <source>
        <dbReference type="ARBA" id="ARBA00004821"/>
    </source>
</evidence>
<evidence type="ECO:0000256" key="6">
    <source>
        <dbReference type="HAMAP-Rule" id="MF_00013"/>
    </source>
</evidence>
<reference evidence="12 13" key="1">
    <citation type="journal article" date="2019" name="ISME J.">
        <title>Evolution in action: habitat transition from sediment to the pelagial leads to genome streamlining in Methylophilaceae.</title>
        <authorList>
            <person name="Salcher M."/>
            <person name="Schaefle D."/>
            <person name="Kaspar M."/>
            <person name="Neuenschwander S.M."/>
            <person name="Ghai R."/>
        </authorList>
    </citation>
    <scope>NUCLEOTIDE SEQUENCE [LARGE SCALE GENOMIC DNA]</scope>
    <source>
        <strain evidence="12 13">MMS-RI-1</strain>
    </source>
</reference>
<organism evidence="12 13">
    <name type="scientific">Candidatus Methylopumilus rimovensis</name>
    <dbReference type="NCBI Taxonomy" id="2588535"/>
    <lineage>
        <taxon>Bacteria</taxon>
        <taxon>Pseudomonadati</taxon>
        <taxon>Pseudomonadota</taxon>
        <taxon>Betaproteobacteria</taxon>
        <taxon>Nitrosomonadales</taxon>
        <taxon>Methylophilaceae</taxon>
        <taxon>Candidatus Methylopumilus</taxon>
    </lineage>
</organism>
<comment type="miscellaneous">
    <text evidence="6">In the reaction, the free carboxyl group of octanoic acid is attached via an amide linkage to the epsilon-amino group of a specific lysine residue of lipoyl domains of lipoate-dependent enzymes.</text>
</comment>
<dbReference type="Gene3D" id="3.30.930.10">
    <property type="entry name" value="Bira Bifunctional Protein, Domain 2"/>
    <property type="match status" value="1"/>
</dbReference>
<dbReference type="FunFam" id="3.30.930.10:FF:000020">
    <property type="entry name" value="Octanoyltransferase"/>
    <property type="match status" value="1"/>
</dbReference>
<dbReference type="CDD" id="cd16444">
    <property type="entry name" value="LipB"/>
    <property type="match status" value="1"/>
</dbReference>